<dbReference type="EMBL" id="CP066775">
    <property type="protein sequence ID" value="QQL50863.1"/>
    <property type="molecule type" value="Genomic_DNA"/>
</dbReference>
<proteinExistence type="predicted"/>
<reference evidence="1 2" key="1">
    <citation type="submission" date="2020-12" db="EMBL/GenBank/DDBJ databases">
        <title>HMF7856_wgs.fasta genome submission.</title>
        <authorList>
            <person name="Kang H."/>
            <person name="Kim H."/>
            <person name="Joh K."/>
        </authorList>
    </citation>
    <scope>NUCLEOTIDE SEQUENCE [LARGE SCALE GENOMIC DNA]</scope>
    <source>
        <strain evidence="1 2">HMF7856</strain>
    </source>
</reference>
<dbReference type="AlphaFoldDB" id="A0A6I4I241"/>
<protein>
    <recommendedName>
        <fullName evidence="3">Capsule assembly protein Wzi</fullName>
    </recommendedName>
</protein>
<evidence type="ECO:0000313" key="1">
    <source>
        <dbReference type="EMBL" id="QQL50863.1"/>
    </source>
</evidence>
<sequence>MIKFARLLLLITGLGLFADNILAQSLPVGTLGIEDYYRRAQLAGKIDSNISFTVRPLYPVEQFKAASVFATEADGDSYSGKYFKYALPYNNNIGATATLLPITILQQLNSDHPYGWNDGPIIPAKGLQTYLSAGIFAKIGILSIQLQPEFVLAQNKNYDDLNTKTFGVTTARYYDFYNLIELPSRFGTSAYNNAYWGQSSIRLNYANLSFGISAENLWWGPGMYNALIMGNDAPGFRHFTFNTIKPIKSPIGSFEWQIVAGSLNNANYPPLTPTREYFSSSLYIPKPDLPRHISGLVFTWQPKWVSGLFLGFTRSSQLYNKDVEGLSDYLPFFNEFSGTSADNAVFKKKDYRSSIFARWLWPAEHAEVYFEYGHNNNYNTLADAAIAPQTNRAYTIGLRKIIPFNLARHEDLVISVEGTELGETSIEKIRNLDSWYVNKYITQGYTNNGQSLGAGIGPGGNFQTIDVSWVRGVKRLGLQVERFLHNDDLYYYLYEGSEDFRRHWVDLSIGLNGVWNYNHLIFTAKLQFVHSLNYQYYLDPALEIPGQSYFVNGITANNLHAQAGISYRF</sequence>
<dbReference type="RefSeq" id="WP_157526638.1">
    <property type="nucleotide sequence ID" value="NZ_CP066775.1"/>
</dbReference>
<organism evidence="1 2">
    <name type="scientific">Mucilaginibacter ginkgonis</name>
    <dbReference type="NCBI Taxonomy" id="2682091"/>
    <lineage>
        <taxon>Bacteria</taxon>
        <taxon>Pseudomonadati</taxon>
        <taxon>Bacteroidota</taxon>
        <taxon>Sphingobacteriia</taxon>
        <taxon>Sphingobacteriales</taxon>
        <taxon>Sphingobacteriaceae</taxon>
        <taxon>Mucilaginibacter</taxon>
    </lineage>
</organism>
<name>A0A6I4I241_9SPHI</name>
<dbReference type="KEGG" id="mgik:GO620_005235"/>
<dbReference type="Pfam" id="PF14052">
    <property type="entry name" value="Caps_assemb_Wzi"/>
    <property type="match status" value="1"/>
</dbReference>
<evidence type="ECO:0008006" key="3">
    <source>
        <dbReference type="Google" id="ProtNLM"/>
    </source>
</evidence>
<gene>
    <name evidence="1" type="ORF">GO620_005235</name>
</gene>
<dbReference type="InterPro" id="IPR026950">
    <property type="entry name" value="Caps_assemb_Wzi"/>
</dbReference>
<evidence type="ECO:0000313" key="2">
    <source>
        <dbReference type="Proteomes" id="UP000429232"/>
    </source>
</evidence>
<dbReference type="Proteomes" id="UP000429232">
    <property type="component" value="Chromosome"/>
</dbReference>
<keyword evidence="2" id="KW-1185">Reference proteome</keyword>
<dbReference type="Gene3D" id="2.40.160.130">
    <property type="entry name" value="Capsule assembly protein Wzi"/>
    <property type="match status" value="1"/>
</dbReference>
<dbReference type="InterPro" id="IPR038636">
    <property type="entry name" value="Wzi_sf"/>
</dbReference>
<accession>A0A6I4I241</accession>